<dbReference type="GO" id="GO:0005886">
    <property type="term" value="C:plasma membrane"/>
    <property type="evidence" value="ECO:0007669"/>
    <property type="project" value="UniProtKB-SubCell"/>
</dbReference>
<gene>
    <name evidence="8" type="ORF">SAMN02745111_01743</name>
</gene>
<dbReference type="RefSeq" id="WP_078766592.1">
    <property type="nucleotide sequence ID" value="NZ_FUXZ01000010.1"/>
</dbReference>
<accession>A0A1T4VX31</accession>
<dbReference type="InterPro" id="IPR013525">
    <property type="entry name" value="ABC2_TM"/>
</dbReference>
<feature type="transmembrane region" description="Helical" evidence="6">
    <location>
        <begin position="273"/>
        <end position="298"/>
    </location>
</feature>
<feature type="transmembrane region" description="Helical" evidence="6">
    <location>
        <begin position="230"/>
        <end position="251"/>
    </location>
</feature>
<feature type="domain" description="ABC-2 type transporter transmembrane" evidence="7">
    <location>
        <begin position="16"/>
        <end position="407"/>
    </location>
</feature>
<evidence type="ECO:0000259" key="7">
    <source>
        <dbReference type="Pfam" id="PF12698"/>
    </source>
</evidence>
<comment type="subcellular location">
    <subcellularLocation>
        <location evidence="1">Cell membrane</location>
        <topology evidence="1">Multi-pass membrane protein</topology>
    </subcellularLocation>
</comment>
<protein>
    <submittedName>
        <fullName evidence="8">ABC-2 family transporter protein</fullName>
    </submittedName>
</protein>
<evidence type="ECO:0000256" key="4">
    <source>
        <dbReference type="ARBA" id="ARBA00022989"/>
    </source>
</evidence>
<evidence type="ECO:0000256" key="3">
    <source>
        <dbReference type="ARBA" id="ARBA00022692"/>
    </source>
</evidence>
<dbReference type="InterPro" id="IPR051449">
    <property type="entry name" value="ABC-2_transporter_component"/>
</dbReference>
<evidence type="ECO:0000313" key="8">
    <source>
        <dbReference type="EMBL" id="SKA69041.1"/>
    </source>
</evidence>
<dbReference type="Proteomes" id="UP000190814">
    <property type="component" value="Unassembled WGS sequence"/>
</dbReference>
<dbReference type="Pfam" id="PF12698">
    <property type="entry name" value="ABC2_membrane_3"/>
    <property type="match status" value="1"/>
</dbReference>
<feature type="transmembrane region" description="Helical" evidence="6">
    <location>
        <begin position="337"/>
        <end position="357"/>
    </location>
</feature>
<feature type="transmembrane region" description="Helical" evidence="6">
    <location>
        <begin position="17"/>
        <end position="35"/>
    </location>
</feature>
<proteinExistence type="predicted"/>
<organism evidence="8 9">
    <name type="scientific">Eubacterium uniforme</name>
    <dbReference type="NCBI Taxonomy" id="39495"/>
    <lineage>
        <taxon>Bacteria</taxon>
        <taxon>Bacillati</taxon>
        <taxon>Bacillota</taxon>
        <taxon>Clostridia</taxon>
        <taxon>Eubacteriales</taxon>
        <taxon>Eubacteriaceae</taxon>
        <taxon>Eubacterium</taxon>
    </lineage>
</organism>
<keyword evidence="9" id="KW-1185">Reference proteome</keyword>
<evidence type="ECO:0000256" key="6">
    <source>
        <dbReference type="SAM" id="Phobius"/>
    </source>
</evidence>
<dbReference type="OrthoDB" id="1891975at2"/>
<keyword evidence="4 6" id="KW-1133">Transmembrane helix</keyword>
<evidence type="ECO:0000256" key="2">
    <source>
        <dbReference type="ARBA" id="ARBA00022475"/>
    </source>
</evidence>
<dbReference type="PANTHER" id="PTHR30294">
    <property type="entry name" value="MEMBRANE COMPONENT OF ABC TRANSPORTER YHHJ-RELATED"/>
    <property type="match status" value="1"/>
</dbReference>
<evidence type="ECO:0000256" key="5">
    <source>
        <dbReference type="ARBA" id="ARBA00023136"/>
    </source>
</evidence>
<dbReference type="AlphaFoldDB" id="A0A1T4VX31"/>
<keyword evidence="5 6" id="KW-0472">Membrane</keyword>
<keyword evidence="3 6" id="KW-0812">Transmembrane</keyword>
<dbReference type="EMBL" id="FUXZ01000010">
    <property type="protein sequence ID" value="SKA69041.1"/>
    <property type="molecule type" value="Genomic_DNA"/>
</dbReference>
<name>A0A1T4VX31_9FIRM</name>
<reference evidence="8 9" key="1">
    <citation type="submission" date="2017-02" db="EMBL/GenBank/DDBJ databases">
        <authorList>
            <person name="Peterson S.W."/>
        </authorList>
    </citation>
    <scope>NUCLEOTIDE SEQUENCE [LARGE SCALE GENOMIC DNA]</scope>
    <source>
        <strain evidence="8 9">ATCC 35992</strain>
    </source>
</reference>
<feature type="transmembrane region" description="Helical" evidence="6">
    <location>
        <begin position="392"/>
        <end position="415"/>
    </location>
</feature>
<keyword evidence="2" id="KW-1003">Cell membrane</keyword>
<dbReference type="STRING" id="39495.SAMN02745111_01743"/>
<dbReference type="PANTHER" id="PTHR30294:SF29">
    <property type="entry name" value="MULTIDRUG ABC TRANSPORTER PERMEASE YBHS-RELATED"/>
    <property type="match status" value="1"/>
</dbReference>
<dbReference type="GO" id="GO:0140359">
    <property type="term" value="F:ABC-type transporter activity"/>
    <property type="evidence" value="ECO:0007669"/>
    <property type="project" value="InterPro"/>
</dbReference>
<evidence type="ECO:0000313" key="9">
    <source>
        <dbReference type="Proteomes" id="UP000190814"/>
    </source>
</evidence>
<evidence type="ECO:0000256" key="1">
    <source>
        <dbReference type="ARBA" id="ARBA00004651"/>
    </source>
</evidence>
<sequence>MISIIKSTLKVILRNKVFWFFLIIAPFVSTLILNVKQTYTAFYDKDRREIVELEDMKDKVAYNGSNGEYLVKVYDASDSKISEYVLNRLKDSGTFKICRYKDKNVNIDTVNRLIDSSDYLDRMGTVLFLDNDFAANALSGNTKDAIKLFIMTDDKRGNLFKNELKNIFADMERAKESASILDMELSEDSIISVLTHRDESIPKKEIVSYVGKNERELTQEQSSMRAQCGYAFAFMTLGFVFAGILVSHTAIREQKNRVFTRIKLTTTSEAEYFIAKFIVSALTSVMLTGVMAISMFALGTESMGISRIKVLFMILLIGLIFSTLSLMLGVVSGNIMTANILAFLVWNVTALLSGLYFPLKDTTKAIKAASNIMPQKWFLEGTEMFLVNDNKVYIMLLCITVAYLIVIISVGSLGLKLVKEEV</sequence>
<feature type="transmembrane region" description="Helical" evidence="6">
    <location>
        <begin position="310"/>
        <end position="331"/>
    </location>
</feature>